<comment type="caution">
    <text evidence="1">The sequence shown here is derived from an EMBL/GenBank/DDBJ whole genome shotgun (WGS) entry which is preliminary data.</text>
</comment>
<dbReference type="EMBL" id="JAGGLU010000013">
    <property type="protein sequence ID" value="MBP2058739.1"/>
    <property type="molecule type" value="Genomic_DNA"/>
</dbReference>
<proteinExistence type="predicted"/>
<organism evidence="1 2">
    <name type="scientific">Lactobacillus colini</name>
    <dbReference type="NCBI Taxonomy" id="1819254"/>
    <lineage>
        <taxon>Bacteria</taxon>
        <taxon>Bacillati</taxon>
        <taxon>Bacillota</taxon>
        <taxon>Bacilli</taxon>
        <taxon>Lactobacillales</taxon>
        <taxon>Lactobacillaceae</taxon>
        <taxon>Lactobacillus</taxon>
    </lineage>
</organism>
<gene>
    <name evidence="1" type="ORF">J2Z60_001928</name>
</gene>
<evidence type="ECO:0000313" key="1">
    <source>
        <dbReference type="EMBL" id="MBP2058739.1"/>
    </source>
</evidence>
<accession>A0ABS4MGB5</accession>
<evidence type="ECO:0000313" key="2">
    <source>
        <dbReference type="Proteomes" id="UP001519292"/>
    </source>
</evidence>
<keyword evidence="2" id="KW-1185">Reference proteome</keyword>
<protein>
    <recommendedName>
        <fullName evidence="3">ABC transporter ATP-binding protein</fullName>
    </recommendedName>
</protein>
<dbReference type="Proteomes" id="UP001519292">
    <property type="component" value="Unassembled WGS sequence"/>
</dbReference>
<reference evidence="1 2" key="1">
    <citation type="submission" date="2021-03" db="EMBL/GenBank/DDBJ databases">
        <title>Genomic Encyclopedia of Type Strains, Phase IV (KMG-IV): sequencing the most valuable type-strain genomes for metagenomic binning, comparative biology and taxonomic classification.</title>
        <authorList>
            <person name="Goeker M."/>
        </authorList>
    </citation>
    <scope>NUCLEOTIDE SEQUENCE [LARGE SCALE GENOMIC DNA]</scope>
    <source>
        <strain evidence="1 2">DSM 101872</strain>
    </source>
</reference>
<evidence type="ECO:0008006" key="3">
    <source>
        <dbReference type="Google" id="ProtNLM"/>
    </source>
</evidence>
<sequence length="33" mass="3823">MKKKKSTKEKSAVHDSKKENLEITVDGVFIKFK</sequence>
<name>A0ABS4MGB5_9LACO</name>